<name>A0A9N7TU95_PLEPL</name>
<dbReference type="EMBL" id="CADEAL010000286">
    <property type="protein sequence ID" value="CAB1417808.1"/>
    <property type="molecule type" value="Genomic_DNA"/>
</dbReference>
<evidence type="ECO:0000256" key="4">
    <source>
        <dbReference type="ARBA" id="ARBA00023319"/>
    </source>
</evidence>
<sequence>MTHQSGRMEVAKRQRFTHLHKTQSRPEGNLKRMESSVVFLLILVAITFTTDHGSCQTIHASENPVAVGSNVTLHSQTNVTQGAWLFQNNIILMIFAGNPFITDSWSDRVTYESNTSSLAIRSLQLADSGVYALQALNLFHAELTLSVRVPISNVTLTAKATNLVALNDTAVLTCSVSNGTSLSYVWLMNNTVVSGANVQLSNGDATLTIAPVTHHYNGAFNCEVSNGISKATSPPLFLNISYGPINTTMSIMPTESDHIYRTGSNLTLSCSTLSSPAATTEWMVNGIAMNKYGPWIHLINASESDSGNYKCVLHNAVTSRFGSASTMIQILDPLEAVQVNRVGGPAILNKPFTLHCEVTGTVNTIQWWRNWQIIVHDNTTIIDMNNKTLTLNAIQHSDNGDYKCQAFNSVSNMTSSPYCGHGELWAGDANYHGTIPGEGRT</sequence>
<dbReference type="SMART" id="SM00409">
    <property type="entry name" value="IG"/>
    <property type="match status" value="4"/>
</dbReference>
<dbReference type="Gene3D" id="2.60.40.10">
    <property type="entry name" value="Immunoglobulins"/>
    <property type="match status" value="4"/>
</dbReference>
<dbReference type="InterPro" id="IPR007110">
    <property type="entry name" value="Ig-like_dom"/>
</dbReference>
<accession>A0A9N7TU95</accession>
<dbReference type="PANTHER" id="PTHR44337">
    <property type="entry name" value="CARCINOEMBRYONIC ANTIGEN-RELATED CELL ADHESION MOLECULE 8"/>
    <property type="match status" value="1"/>
</dbReference>
<keyword evidence="1" id="KW-0732">Signal</keyword>
<evidence type="ECO:0000256" key="3">
    <source>
        <dbReference type="ARBA" id="ARBA00023180"/>
    </source>
</evidence>
<evidence type="ECO:0000313" key="6">
    <source>
        <dbReference type="EMBL" id="CAB1417808.1"/>
    </source>
</evidence>
<evidence type="ECO:0000259" key="5">
    <source>
        <dbReference type="PROSITE" id="PS50835"/>
    </source>
</evidence>
<dbReference type="Proteomes" id="UP001153269">
    <property type="component" value="Unassembled WGS sequence"/>
</dbReference>
<proteinExistence type="predicted"/>
<protein>
    <recommendedName>
        <fullName evidence="5">Ig-like domain-containing protein</fullName>
    </recommendedName>
</protein>
<feature type="domain" description="Ig-like" evidence="5">
    <location>
        <begin position="150"/>
        <end position="233"/>
    </location>
</feature>
<organism evidence="6 7">
    <name type="scientific">Pleuronectes platessa</name>
    <name type="common">European plaice</name>
    <dbReference type="NCBI Taxonomy" id="8262"/>
    <lineage>
        <taxon>Eukaryota</taxon>
        <taxon>Metazoa</taxon>
        <taxon>Chordata</taxon>
        <taxon>Craniata</taxon>
        <taxon>Vertebrata</taxon>
        <taxon>Euteleostomi</taxon>
        <taxon>Actinopterygii</taxon>
        <taxon>Neopterygii</taxon>
        <taxon>Teleostei</taxon>
        <taxon>Neoteleostei</taxon>
        <taxon>Acanthomorphata</taxon>
        <taxon>Carangaria</taxon>
        <taxon>Pleuronectiformes</taxon>
        <taxon>Pleuronectoidei</taxon>
        <taxon>Pleuronectidae</taxon>
        <taxon>Pleuronectes</taxon>
    </lineage>
</organism>
<dbReference type="InterPro" id="IPR003599">
    <property type="entry name" value="Ig_sub"/>
</dbReference>
<dbReference type="InterPro" id="IPR036179">
    <property type="entry name" value="Ig-like_dom_sf"/>
</dbReference>
<dbReference type="InterPro" id="IPR003598">
    <property type="entry name" value="Ig_sub2"/>
</dbReference>
<dbReference type="SMART" id="SM00408">
    <property type="entry name" value="IGc2"/>
    <property type="match status" value="3"/>
</dbReference>
<feature type="domain" description="Ig-like" evidence="5">
    <location>
        <begin position="244"/>
        <end position="329"/>
    </location>
</feature>
<dbReference type="AlphaFoldDB" id="A0A9N7TU95"/>
<feature type="domain" description="Ig-like" evidence="5">
    <location>
        <begin position="333"/>
        <end position="416"/>
    </location>
</feature>
<reference evidence="6" key="1">
    <citation type="submission" date="2020-03" db="EMBL/GenBank/DDBJ databases">
        <authorList>
            <person name="Weist P."/>
        </authorList>
    </citation>
    <scope>NUCLEOTIDE SEQUENCE</scope>
</reference>
<gene>
    <name evidence="6" type="ORF">PLEPLA_LOCUS5627</name>
</gene>
<dbReference type="PANTHER" id="PTHR44337:SF20">
    <property type="entry name" value="CARCINOEMBRYONIC ANTIGEN-RELATED CELL ADHESION MOLECULE 5-RELATED"/>
    <property type="match status" value="1"/>
</dbReference>
<dbReference type="Pfam" id="PF13895">
    <property type="entry name" value="Ig_2"/>
    <property type="match status" value="1"/>
</dbReference>
<dbReference type="InterPro" id="IPR052598">
    <property type="entry name" value="IgSF_CEA-related"/>
</dbReference>
<keyword evidence="4" id="KW-0393">Immunoglobulin domain</keyword>
<dbReference type="Pfam" id="PF13927">
    <property type="entry name" value="Ig_3"/>
    <property type="match status" value="2"/>
</dbReference>
<dbReference type="PROSITE" id="PS50835">
    <property type="entry name" value="IG_LIKE"/>
    <property type="match status" value="3"/>
</dbReference>
<comment type="caution">
    <text evidence="6">The sequence shown here is derived from an EMBL/GenBank/DDBJ whole genome shotgun (WGS) entry which is preliminary data.</text>
</comment>
<evidence type="ECO:0000256" key="2">
    <source>
        <dbReference type="ARBA" id="ARBA00023157"/>
    </source>
</evidence>
<evidence type="ECO:0000256" key="1">
    <source>
        <dbReference type="ARBA" id="ARBA00022729"/>
    </source>
</evidence>
<evidence type="ECO:0000313" key="7">
    <source>
        <dbReference type="Proteomes" id="UP001153269"/>
    </source>
</evidence>
<dbReference type="InterPro" id="IPR013783">
    <property type="entry name" value="Ig-like_fold"/>
</dbReference>
<keyword evidence="2" id="KW-1015">Disulfide bond</keyword>
<keyword evidence="3" id="KW-0325">Glycoprotein</keyword>
<keyword evidence="7" id="KW-1185">Reference proteome</keyword>
<dbReference type="SUPFAM" id="SSF48726">
    <property type="entry name" value="Immunoglobulin"/>
    <property type="match status" value="4"/>
</dbReference>